<keyword evidence="3" id="KW-1185">Reference proteome</keyword>
<reference evidence="2 3" key="1">
    <citation type="submission" date="2023-06" db="EMBL/GenBank/DDBJ databases">
        <title>Aquibacillus rhizosphaerae LR5S19.</title>
        <authorList>
            <person name="Sun J.-Q."/>
        </authorList>
    </citation>
    <scope>NUCLEOTIDE SEQUENCE [LARGE SCALE GENOMIC DNA]</scope>
    <source>
        <strain evidence="2 3">LR5S19</strain>
    </source>
</reference>
<evidence type="ECO:0000256" key="1">
    <source>
        <dbReference type="SAM" id="Phobius"/>
    </source>
</evidence>
<feature type="transmembrane region" description="Helical" evidence="1">
    <location>
        <begin position="196"/>
        <end position="216"/>
    </location>
</feature>
<keyword evidence="1" id="KW-0812">Transmembrane</keyword>
<sequence>MNGNEKIKLINRKFILNIILASILYYSFLPIMDMEVSFPFILISIINIFIWLLLSYSVLNKKETIILLLASIVCVALSYFHVFQIVYSVLILIIVTLIPIFIFIARRLQWFNDIKPLLNVFIHVFGVLSYLNIIFVLTVFADEYIELLPFSELQIINFIIISNGLIFGVFIVNLLINLVPLVKGSNNTWFVKVSPWLIAGCLIIPDVIVSEVMYGFYFDVFTDKEYSFFDFYYYSFSLHFLTPISDVGELIQLELNKKLSGQFTYIFHMLSVRMVDITVIATLSSTFTKFFKSDS</sequence>
<dbReference type="RefSeq" id="WP_285934083.1">
    <property type="nucleotide sequence ID" value="NZ_JASTZU010000063.1"/>
</dbReference>
<feature type="transmembrane region" description="Helical" evidence="1">
    <location>
        <begin position="14"/>
        <end position="32"/>
    </location>
</feature>
<feature type="transmembrane region" description="Helical" evidence="1">
    <location>
        <begin position="153"/>
        <end position="176"/>
    </location>
</feature>
<organism evidence="2 3">
    <name type="scientific">Aquibacillus rhizosphaerae</name>
    <dbReference type="NCBI Taxonomy" id="3051431"/>
    <lineage>
        <taxon>Bacteria</taxon>
        <taxon>Bacillati</taxon>
        <taxon>Bacillota</taxon>
        <taxon>Bacilli</taxon>
        <taxon>Bacillales</taxon>
        <taxon>Bacillaceae</taxon>
        <taxon>Aquibacillus</taxon>
    </lineage>
</organism>
<feature type="transmembrane region" description="Helical" evidence="1">
    <location>
        <begin position="64"/>
        <end position="80"/>
    </location>
</feature>
<feature type="transmembrane region" description="Helical" evidence="1">
    <location>
        <begin position="263"/>
        <end position="287"/>
    </location>
</feature>
<dbReference type="Proteomes" id="UP001235343">
    <property type="component" value="Unassembled WGS sequence"/>
</dbReference>
<keyword evidence="1" id="KW-0472">Membrane</keyword>
<feature type="transmembrane region" description="Helical" evidence="1">
    <location>
        <begin position="38"/>
        <end position="59"/>
    </location>
</feature>
<name>A0ABT7LA94_9BACI</name>
<feature type="transmembrane region" description="Helical" evidence="1">
    <location>
        <begin position="86"/>
        <end position="105"/>
    </location>
</feature>
<feature type="transmembrane region" description="Helical" evidence="1">
    <location>
        <begin position="117"/>
        <end position="141"/>
    </location>
</feature>
<comment type="caution">
    <text evidence="2">The sequence shown here is derived from an EMBL/GenBank/DDBJ whole genome shotgun (WGS) entry which is preliminary data.</text>
</comment>
<keyword evidence="1" id="KW-1133">Transmembrane helix</keyword>
<evidence type="ECO:0000313" key="3">
    <source>
        <dbReference type="Proteomes" id="UP001235343"/>
    </source>
</evidence>
<dbReference type="EMBL" id="JASTZU010000063">
    <property type="protein sequence ID" value="MDL4842790.1"/>
    <property type="molecule type" value="Genomic_DNA"/>
</dbReference>
<protein>
    <submittedName>
        <fullName evidence="2">Uncharacterized protein</fullName>
    </submittedName>
</protein>
<gene>
    <name evidence="2" type="ORF">QQS35_20355</name>
</gene>
<evidence type="ECO:0000313" key="2">
    <source>
        <dbReference type="EMBL" id="MDL4842790.1"/>
    </source>
</evidence>
<proteinExistence type="predicted"/>
<accession>A0ABT7LA94</accession>